<reference evidence="3" key="1">
    <citation type="submission" date="2015-08" db="EMBL/GenBank/DDBJ databases">
        <title>Fjat-14210 dsm16467.</title>
        <authorList>
            <person name="Liu B."/>
            <person name="Wang J."/>
            <person name="Zhu Y."/>
            <person name="Liu G."/>
            <person name="Chen Q."/>
            <person name="Chen Z."/>
            <person name="Lan J."/>
            <person name="Che J."/>
            <person name="Ge C."/>
            <person name="Shi H."/>
            <person name="Pan Z."/>
            <person name="Liu X."/>
        </authorList>
    </citation>
    <scope>NUCLEOTIDE SEQUENCE [LARGE SCALE GENOMIC DNA]</scope>
    <source>
        <strain evidence="3">DSM 16467</strain>
    </source>
</reference>
<evidence type="ECO:0000313" key="3">
    <source>
        <dbReference type="Proteomes" id="UP000037558"/>
    </source>
</evidence>
<sequence length="402" mass="45120">MKLQAKVTNDNGNSEQALIINDELIRQPNTYALELAYKRVGDKSIEELVENLYENLFVSIQSPALDFPGQYYIGKAAIDKGTTKQNMNAGKEYKADSAIPVVNTIGNIAAWAVKTSFNKKGKLAKDLEVTVDMTTALPVTEYKLGSKHNKEFENKFMEGTHTAVVFLGEEKVNVKINFDFVKVLPEGTAVLFYLNHLSKNHEVLQDFAKKYDIKAIDGKYFQDKRLLHVDIGDGTTELPITRHMAFDEDKAEGLNMGIAHAIVQAMNLFTSQETGYAGLNRQKFSEYLKDAENHSYEAPKAHSYMQIALQPVISEIINKIKEQLDKAYNEIDVVVVYGGGSILMKDLMEPLLEKELGRRKGGQIKLFWVPKAYAPLMNVEGMDAFMKLGMFDRVKEAVLASN</sequence>
<protein>
    <recommendedName>
        <fullName evidence="1">Actin homologue MreB-like C-terminal domain-containing protein</fullName>
    </recommendedName>
</protein>
<dbReference type="RefSeq" id="WP_053400299.1">
    <property type="nucleotide sequence ID" value="NZ_LILC01000006.1"/>
</dbReference>
<dbReference type="InterPro" id="IPR043129">
    <property type="entry name" value="ATPase_NBD"/>
</dbReference>
<dbReference type="EMBL" id="LILC01000006">
    <property type="protein sequence ID" value="KOO48152.1"/>
    <property type="molecule type" value="Genomic_DNA"/>
</dbReference>
<dbReference type="AlphaFoldDB" id="A0A0M0LBC1"/>
<organism evidence="2 3">
    <name type="scientific">Priestia koreensis</name>
    <dbReference type="NCBI Taxonomy" id="284581"/>
    <lineage>
        <taxon>Bacteria</taxon>
        <taxon>Bacillati</taxon>
        <taxon>Bacillota</taxon>
        <taxon>Bacilli</taxon>
        <taxon>Bacillales</taxon>
        <taxon>Bacillaceae</taxon>
        <taxon>Priestia</taxon>
    </lineage>
</organism>
<keyword evidence="3" id="KW-1185">Reference proteome</keyword>
<evidence type="ECO:0000259" key="1">
    <source>
        <dbReference type="Pfam" id="PF21522"/>
    </source>
</evidence>
<dbReference type="InterPro" id="IPR049067">
    <property type="entry name" value="MreB-like_C"/>
</dbReference>
<dbReference type="Proteomes" id="UP000037558">
    <property type="component" value="Unassembled WGS sequence"/>
</dbReference>
<proteinExistence type="predicted"/>
<dbReference type="OrthoDB" id="2906454at2"/>
<accession>A0A0M0LBC1</accession>
<name>A0A0M0LBC1_9BACI</name>
<comment type="caution">
    <text evidence="2">The sequence shown here is derived from an EMBL/GenBank/DDBJ whole genome shotgun (WGS) entry which is preliminary data.</text>
</comment>
<dbReference type="PATRIC" id="fig|284581.3.peg.1367"/>
<feature type="domain" description="Actin homologue MreB-like C-terminal" evidence="1">
    <location>
        <begin position="229"/>
        <end position="347"/>
    </location>
</feature>
<dbReference type="Gene3D" id="3.30.420.40">
    <property type="match status" value="2"/>
</dbReference>
<dbReference type="SUPFAM" id="SSF53067">
    <property type="entry name" value="Actin-like ATPase domain"/>
    <property type="match status" value="1"/>
</dbReference>
<dbReference type="Pfam" id="PF21522">
    <property type="entry name" value="MreB-like_C"/>
    <property type="match status" value="1"/>
</dbReference>
<gene>
    <name evidence="2" type="ORF">AMD01_04925</name>
</gene>
<dbReference type="CDD" id="cd24023">
    <property type="entry name" value="ASKHA_NBD_ParM_Alp7A-like"/>
    <property type="match status" value="1"/>
</dbReference>
<evidence type="ECO:0000313" key="2">
    <source>
        <dbReference type="EMBL" id="KOO48152.1"/>
    </source>
</evidence>
<dbReference type="STRING" id="284581.AMD01_04925"/>